<sequence>MYPEISTTELESQLKNGKSINLVDVREPDEWQAGHIKEARSIPLSELQERIDELKQGDQEIVLVCRSGGRSGKACDFLYAQGYKVVNVTGGMLQWPGEVVYGD</sequence>
<dbReference type="Pfam" id="PF00581">
    <property type="entry name" value="Rhodanese"/>
    <property type="match status" value="1"/>
</dbReference>
<keyword evidence="3" id="KW-1185">Reference proteome</keyword>
<comment type="caution">
    <text evidence="2">The sequence shown here is derived from an EMBL/GenBank/DDBJ whole genome shotgun (WGS) entry which is preliminary data.</text>
</comment>
<name>A0A368W462_9BACL</name>
<dbReference type="PANTHER" id="PTHR43031:SF17">
    <property type="entry name" value="SULFURTRANSFERASE YTWF-RELATED"/>
    <property type="match status" value="1"/>
</dbReference>
<dbReference type="SMART" id="SM00450">
    <property type="entry name" value="RHOD"/>
    <property type="match status" value="1"/>
</dbReference>
<evidence type="ECO:0000313" key="3">
    <source>
        <dbReference type="Proteomes" id="UP000252415"/>
    </source>
</evidence>
<dbReference type="Gene3D" id="3.40.250.10">
    <property type="entry name" value="Rhodanese-like domain"/>
    <property type="match status" value="1"/>
</dbReference>
<dbReference type="InterPro" id="IPR036873">
    <property type="entry name" value="Rhodanese-like_dom_sf"/>
</dbReference>
<dbReference type="InterPro" id="IPR001763">
    <property type="entry name" value="Rhodanese-like_dom"/>
</dbReference>
<dbReference type="PANTHER" id="PTHR43031">
    <property type="entry name" value="FAD-DEPENDENT OXIDOREDUCTASE"/>
    <property type="match status" value="1"/>
</dbReference>
<feature type="domain" description="Rhodanese" evidence="1">
    <location>
        <begin position="16"/>
        <end position="101"/>
    </location>
</feature>
<keyword evidence="2" id="KW-0808">Transferase</keyword>
<protein>
    <submittedName>
        <fullName evidence="2">Rhodanese-related sulfurtransferase</fullName>
    </submittedName>
</protein>
<dbReference type="SUPFAM" id="SSF52821">
    <property type="entry name" value="Rhodanese/Cell cycle control phosphatase"/>
    <property type="match status" value="1"/>
</dbReference>
<dbReference type="CDD" id="cd00158">
    <property type="entry name" value="RHOD"/>
    <property type="match status" value="1"/>
</dbReference>
<organism evidence="2 3">
    <name type="scientific">Paenibacillus prosopidis</name>
    <dbReference type="NCBI Taxonomy" id="630520"/>
    <lineage>
        <taxon>Bacteria</taxon>
        <taxon>Bacillati</taxon>
        <taxon>Bacillota</taxon>
        <taxon>Bacilli</taxon>
        <taxon>Bacillales</taxon>
        <taxon>Paenibacillaceae</taxon>
        <taxon>Paenibacillus</taxon>
    </lineage>
</organism>
<accession>A0A368W462</accession>
<reference evidence="2 3" key="1">
    <citation type="submission" date="2018-07" db="EMBL/GenBank/DDBJ databases">
        <title>Genomic Encyclopedia of Type Strains, Phase III (KMG-III): the genomes of soil and plant-associated and newly described type strains.</title>
        <authorList>
            <person name="Whitman W."/>
        </authorList>
    </citation>
    <scope>NUCLEOTIDE SEQUENCE [LARGE SCALE GENOMIC DNA]</scope>
    <source>
        <strain evidence="2 3">CECT 7506</strain>
    </source>
</reference>
<dbReference type="EMBL" id="QPJD01000003">
    <property type="protein sequence ID" value="RCW50219.1"/>
    <property type="molecule type" value="Genomic_DNA"/>
</dbReference>
<proteinExistence type="predicted"/>
<dbReference type="RefSeq" id="WP_114379254.1">
    <property type="nucleotide sequence ID" value="NZ_QPJD01000003.1"/>
</dbReference>
<dbReference type="GO" id="GO:0016740">
    <property type="term" value="F:transferase activity"/>
    <property type="evidence" value="ECO:0007669"/>
    <property type="project" value="UniProtKB-KW"/>
</dbReference>
<evidence type="ECO:0000313" key="2">
    <source>
        <dbReference type="EMBL" id="RCW50219.1"/>
    </source>
</evidence>
<dbReference type="AlphaFoldDB" id="A0A368W462"/>
<dbReference type="OrthoDB" id="9800872at2"/>
<dbReference type="InterPro" id="IPR050229">
    <property type="entry name" value="GlpE_sulfurtransferase"/>
</dbReference>
<evidence type="ECO:0000259" key="1">
    <source>
        <dbReference type="PROSITE" id="PS50206"/>
    </source>
</evidence>
<gene>
    <name evidence="2" type="ORF">DFP97_103237</name>
</gene>
<dbReference type="PROSITE" id="PS50206">
    <property type="entry name" value="RHODANESE_3"/>
    <property type="match status" value="1"/>
</dbReference>
<dbReference type="Proteomes" id="UP000252415">
    <property type="component" value="Unassembled WGS sequence"/>
</dbReference>